<reference evidence="2" key="1">
    <citation type="submission" date="2001-10" db="EMBL/GenBank/DDBJ databases">
        <title>Oryza sativa nipponbare(GA3) genomic DNA, chromosome 7, PAC clone:P0406F06.</title>
        <authorList>
            <person name="Sasaki T."/>
            <person name="Matsumoto T."/>
            <person name="Yamamoto K."/>
        </authorList>
    </citation>
    <scope>NUCLEOTIDE SEQUENCE</scope>
</reference>
<dbReference type="EMBL" id="AP004270">
    <property type="protein sequence ID" value="BAC83374.1"/>
    <property type="molecule type" value="Genomic_DNA"/>
</dbReference>
<protein>
    <submittedName>
        <fullName evidence="2">Uncharacterized protein</fullName>
    </submittedName>
</protein>
<accession>Q6ZF33</accession>
<dbReference type="EMBL" id="AP005195">
    <property type="protein sequence ID" value="BAD31157.1"/>
    <property type="molecule type" value="Genomic_DNA"/>
</dbReference>
<dbReference type="Proteomes" id="UP000000763">
    <property type="component" value="Chromosome 7"/>
</dbReference>
<reference evidence="4" key="4">
    <citation type="journal article" date="2008" name="Nucleic Acids Res.">
        <title>The rice annotation project database (RAP-DB): 2008 update.</title>
        <authorList>
            <consortium name="The rice annotation project (RAP)"/>
        </authorList>
    </citation>
    <scope>GENOME REANNOTATION</scope>
    <source>
        <strain evidence="4">cv. Nipponbare</strain>
    </source>
</reference>
<sequence length="219" mass="21921">MEGWPAAVDAGARGGAAAAVEAGSRGGAAMAAGEAAFRGGAAAAVDAGARGGAAAAVEASAHGSAAGDGGGRPAREGQPATAECGAARRGATEDSTGEVVVVGGWRRRRCDQAARSYTGSLVEAATMMATLDRLVRGRGDPSFSLTLFLSNPTTWMEWKRNGGRDSSLMAGRRRGVGAAAARRRGFAGGSAEADMHSLARESRTMGEDLAFRPAAVTPT</sequence>
<evidence type="ECO:0000256" key="1">
    <source>
        <dbReference type="SAM" id="MobiDB-lite"/>
    </source>
</evidence>
<name>Q6ZF33_ORYSJ</name>
<reference evidence="3" key="2">
    <citation type="submission" date="2002-05" db="EMBL/GenBank/DDBJ databases">
        <title>Oryza sativa nipponbare(GA3) genomic DNA, chromosome 7, PAC clone:P0567H04.</title>
        <authorList>
            <person name="Sasaki T."/>
            <person name="Matsumoto T."/>
            <person name="Katayose Y."/>
        </authorList>
    </citation>
    <scope>NUCLEOTIDE SEQUENCE</scope>
</reference>
<evidence type="ECO:0000313" key="2">
    <source>
        <dbReference type="EMBL" id="BAC83374.1"/>
    </source>
</evidence>
<reference evidence="4" key="3">
    <citation type="journal article" date="2005" name="Nature">
        <title>The map-based sequence of the rice genome.</title>
        <authorList>
            <consortium name="International rice genome sequencing project (IRGSP)"/>
            <person name="Matsumoto T."/>
            <person name="Wu J."/>
            <person name="Kanamori H."/>
            <person name="Katayose Y."/>
            <person name="Fujisawa M."/>
            <person name="Namiki N."/>
            <person name="Mizuno H."/>
            <person name="Yamamoto K."/>
            <person name="Antonio B.A."/>
            <person name="Baba T."/>
            <person name="Sakata K."/>
            <person name="Nagamura Y."/>
            <person name="Aoki H."/>
            <person name="Arikawa K."/>
            <person name="Arita K."/>
            <person name="Bito T."/>
            <person name="Chiden Y."/>
            <person name="Fujitsuka N."/>
            <person name="Fukunaka R."/>
            <person name="Hamada M."/>
            <person name="Harada C."/>
            <person name="Hayashi A."/>
            <person name="Hijishita S."/>
            <person name="Honda M."/>
            <person name="Hosokawa S."/>
            <person name="Ichikawa Y."/>
            <person name="Idonuma A."/>
            <person name="Iijima M."/>
            <person name="Ikeda M."/>
            <person name="Ikeno M."/>
            <person name="Ito K."/>
            <person name="Ito S."/>
            <person name="Ito T."/>
            <person name="Ito Y."/>
            <person name="Ito Y."/>
            <person name="Iwabuchi A."/>
            <person name="Kamiya K."/>
            <person name="Karasawa W."/>
            <person name="Kurita K."/>
            <person name="Katagiri S."/>
            <person name="Kikuta A."/>
            <person name="Kobayashi H."/>
            <person name="Kobayashi N."/>
            <person name="Machita K."/>
            <person name="Maehara T."/>
            <person name="Masukawa M."/>
            <person name="Mizubayashi T."/>
            <person name="Mukai Y."/>
            <person name="Nagasaki H."/>
            <person name="Nagata Y."/>
            <person name="Naito S."/>
            <person name="Nakashima M."/>
            <person name="Nakama Y."/>
            <person name="Nakamichi Y."/>
            <person name="Nakamura M."/>
            <person name="Meguro A."/>
            <person name="Negishi M."/>
            <person name="Ohta I."/>
            <person name="Ohta T."/>
            <person name="Okamoto M."/>
            <person name="Ono N."/>
            <person name="Saji S."/>
            <person name="Sakaguchi M."/>
            <person name="Sakai K."/>
            <person name="Shibata M."/>
            <person name="Shimokawa T."/>
            <person name="Song J."/>
            <person name="Takazaki Y."/>
            <person name="Terasawa K."/>
            <person name="Tsugane M."/>
            <person name="Tsuji K."/>
            <person name="Ueda S."/>
            <person name="Waki K."/>
            <person name="Yamagata H."/>
            <person name="Yamamoto M."/>
            <person name="Yamamoto S."/>
            <person name="Yamane H."/>
            <person name="Yoshiki S."/>
            <person name="Yoshihara R."/>
            <person name="Yukawa K."/>
            <person name="Zhong H."/>
            <person name="Yano M."/>
            <person name="Yuan Q."/>
            <person name="Ouyang S."/>
            <person name="Liu J."/>
            <person name="Jones K.M."/>
            <person name="Gansberger K."/>
            <person name="Moffat K."/>
            <person name="Hill J."/>
            <person name="Bera J."/>
            <person name="Fadrosh D."/>
            <person name="Jin S."/>
            <person name="Johri S."/>
            <person name="Kim M."/>
            <person name="Overton L."/>
            <person name="Reardon M."/>
            <person name="Tsitrin T."/>
            <person name="Vuong H."/>
            <person name="Weaver B."/>
            <person name="Ciecko A."/>
            <person name="Tallon L."/>
            <person name="Jackson J."/>
            <person name="Pai G."/>
            <person name="Aken S.V."/>
            <person name="Utterback T."/>
            <person name="Reidmuller S."/>
            <person name="Feldblyum T."/>
            <person name="Hsiao J."/>
            <person name="Zismann V."/>
            <person name="Iobst S."/>
            <person name="de Vazeille A.R."/>
            <person name="Buell C.R."/>
            <person name="Ying K."/>
            <person name="Li Y."/>
            <person name="Lu T."/>
            <person name="Huang Y."/>
            <person name="Zhao Q."/>
            <person name="Feng Q."/>
            <person name="Zhang L."/>
            <person name="Zhu J."/>
            <person name="Weng Q."/>
            <person name="Mu J."/>
            <person name="Lu Y."/>
            <person name="Fan D."/>
            <person name="Liu Y."/>
            <person name="Guan J."/>
            <person name="Zhang Y."/>
            <person name="Yu S."/>
            <person name="Liu X."/>
            <person name="Zhang Y."/>
            <person name="Hong G."/>
            <person name="Han B."/>
            <person name="Choisne N."/>
            <person name="Demange N."/>
            <person name="Orjeda G."/>
            <person name="Samain S."/>
            <person name="Cattolico L."/>
            <person name="Pelletier E."/>
            <person name="Couloux A."/>
            <person name="Segurens B."/>
            <person name="Wincker P."/>
            <person name="D'Hont A."/>
            <person name="Scarpelli C."/>
            <person name="Weissenbach J."/>
            <person name="Salanoubat M."/>
            <person name="Quetier F."/>
            <person name="Yu Y."/>
            <person name="Kim H.R."/>
            <person name="Rambo T."/>
            <person name="Currie J."/>
            <person name="Collura K."/>
            <person name="Luo M."/>
            <person name="Yang T."/>
            <person name="Ammiraju J.S.S."/>
            <person name="Engler F."/>
            <person name="Soderlund C."/>
            <person name="Wing R.A."/>
            <person name="Palmer L.E."/>
            <person name="de la Bastide M."/>
            <person name="Spiegel L."/>
            <person name="Nascimento L."/>
            <person name="Zutavern T."/>
            <person name="O'Shaughnessy A."/>
            <person name="Dike S."/>
            <person name="Dedhia N."/>
            <person name="Preston R."/>
            <person name="Balija V."/>
            <person name="McCombie W.R."/>
            <person name="Chow T."/>
            <person name="Chen H."/>
            <person name="Chung M."/>
            <person name="Chen C."/>
            <person name="Shaw J."/>
            <person name="Wu H."/>
            <person name="Hsiao K."/>
            <person name="Chao Y."/>
            <person name="Chu M."/>
            <person name="Cheng C."/>
            <person name="Hour A."/>
            <person name="Lee P."/>
            <person name="Lin S."/>
            <person name="Lin Y."/>
            <person name="Liou J."/>
            <person name="Liu S."/>
            <person name="Hsing Y."/>
            <person name="Raghuvanshi S."/>
            <person name="Mohanty A."/>
            <person name="Bharti A.K."/>
            <person name="Gaur A."/>
            <person name="Gupta V."/>
            <person name="Kumar D."/>
            <person name="Ravi V."/>
            <person name="Vij S."/>
            <person name="Kapur A."/>
            <person name="Khurana P."/>
            <person name="Khurana P."/>
            <person name="Khurana J.P."/>
            <person name="Tyagi A.K."/>
            <person name="Gaikwad K."/>
            <person name="Singh A."/>
            <person name="Dalal V."/>
            <person name="Srivastava S."/>
            <person name="Dixit A."/>
            <person name="Pal A.K."/>
            <person name="Ghazi I.A."/>
            <person name="Yadav M."/>
            <person name="Pandit A."/>
            <person name="Bhargava A."/>
            <person name="Sureshbabu K."/>
            <person name="Batra K."/>
            <person name="Sharma T.R."/>
            <person name="Mohapatra T."/>
            <person name="Singh N.K."/>
            <person name="Messing J."/>
            <person name="Nelson A.B."/>
            <person name="Fuks G."/>
            <person name="Kavchok S."/>
            <person name="Keizer G."/>
            <person name="Linton E."/>
            <person name="Llaca V."/>
            <person name="Song R."/>
            <person name="Tanyolac B."/>
            <person name="Young S."/>
            <person name="Ho-Il K."/>
            <person name="Hahn J.H."/>
            <person name="Sangsakoo G."/>
            <person name="Vanavichit A."/>
            <person name="de Mattos Luiz.A.T."/>
            <person name="Zimmer P.D."/>
            <person name="Malone G."/>
            <person name="Dellagostin O."/>
            <person name="de Oliveira A.C."/>
            <person name="Bevan M."/>
            <person name="Bancroft I."/>
            <person name="Minx P."/>
            <person name="Cordum H."/>
            <person name="Wilson R."/>
            <person name="Cheng Z."/>
            <person name="Jin W."/>
            <person name="Jiang J."/>
            <person name="Leong S.A."/>
            <person name="Iwama H."/>
            <person name="Gojobori T."/>
            <person name="Itoh T."/>
            <person name="Niimura Y."/>
            <person name="Fujii Y."/>
            <person name="Habara T."/>
            <person name="Sakai H."/>
            <person name="Sato Y."/>
            <person name="Wilson G."/>
            <person name="Kumar K."/>
            <person name="McCouch S."/>
            <person name="Juretic N."/>
            <person name="Hoen D."/>
            <person name="Wright S."/>
            <person name="Bruskiewich R."/>
            <person name="Bureau T."/>
            <person name="Miyao A."/>
            <person name="Hirochika H."/>
            <person name="Nishikawa T."/>
            <person name="Kadowaki K."/>
            <person name="Sugiura M."/>
            <person name="Burr B."/>
            <person name="Sasaki T."/>
        </authorList>
    </citation>
    <scope>NUCLEOTIDE SEQUENCE [LARGE SCALE GENOMIC DNA]</scope>
    <source>
        <strain evidence="4">cv. Nipponbare</strain>
    </source>
</reference>
<organism evidence="2 4">
    <name type="scientific">Oryza sativa subsp. japonica</name>
    <name type="common">Rice</name>
    <dbReference type="NCBI Taxonomy" id="39947"/>
    <lineage>
        <taxon>Eukaryota</taxon>
        <taxon>Viridiplantae</taxon>
        <taxon>Streptophyta</taxon>
        <taxon>Embryophyta</taxon>
        <taxon>Tracheophyta</taxon>
        <taxon>Spermatophyta</taxon>
        <taxon>Magnoliopsida</taxon>
        <taxon>Liliopsida</taxon>
        <taxon>Poales</taxon>
        <taxon>Poaceae</taxon>
        <taxon>BOP clade</taxon>
        <taxon>Oryzoideae</taxon>
        <taxon>Oryzeae</taxon>
        <taxon>Oryzinae</taxon>
        <taxon>Oryza</taxon>
        <taxon>Oryza sativa</taxon>
    </lineage>
</organism>
<dbReference type="AlphaFoldDB" id="Q6ZF33"/>
<evidence type="ECO:0000313" key="4">
    <source>
        <dbReference type="Proteomes" id="UP000000763"/>
    </source>
</evidence>
<feature type="region of interest" description="Disordered" evidence="1">
    <location>
        <begin position="63"/>
        <end position="95"/>
    </location>
</feature>
<evidence type="ECO:0000313" key="3">
    <source>
        <dbReference type="EMBL" id="BAD31157.1"/>
    </source>
</evidence>
<proteinExistence type="predicted"/>
<gene>
    <name evidence="2" type="ORF">P0406F06.7</name>
    <name evidence="3" type="ORF">P0567H04.41</name>
</gene>